<protein>
    <submittedName>
        <fullName evidence="4">Fe-S cluster assembly protein SufD</fullName>
    </submittedName>
</protein>
<dbReference type="OrthoDB" id="9803529at2"/>
<organism evidence="4 5">
    <name type="scientific">Alteribacillus iranensis</name>
    <dbReference type="NCBI Taxonomy" id="930128"/>
    <lineage>
        <taxon>Bacteria</taxon>
        <taxon>Bacillati</taxon>
        <taxon>Bacillota</taxon>
        <taxon>Bacilli</taxon>
        <taxon>Bacillales</taxon>
        <taxon>Bacillaceae</taxon>
        <taxon>Alteribacillus</taxon>
    </lineage>
</organism>
<dbReference type="InterPro" id="IPR011542">
    <property type="entry name" value="SUF_FeS_clus_asmbl_SufD"/>
</dbReference>
<dbReference type="InterPro" id="IPR055346">
    <property type="entry name" value="Fe-S_cluster_assembly_SufBD"/>
</dbReference>
<dbReference type="Pfam" id="PF19295">
    <property type="entry name" value="SufBD_N"/>
    <property type="match status" value="1"/>
</dbReference>
<dbReference type="PANTHER" id="PTHR30508">
    <property type="entry name" value="FES CLUSTER ASSEMBLY PROTEIN SUF"/>
    <property type="match status" value="1"/>
</dbReference>
<sequence length="436" mass="48880">MATETKWTFDEEYVKDFSKRRGEPEWLMEERLTAIRLADKLELPKPEKTNIKTWNFTEFKHETENSGMVNQVEELPEDVQRLIDSSGGEQNLIVFRDGKPLYRSVHERLQQQGVVFVDIETAAKEHSELLKQYFMGKAVKVDEHRLNALHVALLNGGVFVYVPKNVQVEAPLQTVYLQEDPEAALFNHVIIAAEDNSQLTYLENYISSEKEKGSVANIVSEVYAGQGAKVSYGGVDHFEKGITTYVSRRGYVEKDGRIEWALGQMNEGNTVSDNTTVLYGDGSSADAKSVTIGRGEQSQNFVTHINHYGKHSDGQILTHGVMKDKASSIFNGVSKIEKGASKSNGEQTERVLMLSERARGDANPILLIDEDDVTAGHAASVGRIDPMQMFYLMSRGLSETEAQRLIIHGFLAPVVNQLPIKAVKERLTEVIERKVY</sequence>
<dbReference type="EMBL" id="FONT01000006">
    <property type="protein sequence ID" value="SFE94479.1"/>
    <property type="molecule type" value="Genomic_DNA"/>
</dbReference>
<accession>A0A1I2ENT5</accession>
<dbReference type="RefSeq" id="WP_091662876.1">
    <property type="nucleotide sequence ID" value="NZ_FONT01000006.1"/>
</dbReference>
<evidence type="ECO:0000256" key="1">
    <source>
        <dbReference type="ARBA" id="ARBA00043967"/>
    </source>
</evidence>
<name>A0A1I2ENT5_9BACI</name>
<gene>
    <name evidence="4" type="ORF">SAMN05192532_106144</name>
</gene>
<dbReference type="InterPro" id="IPR037284">
    <property type="entry name" value="SUF_FeS_clus_asmbl_SufBD_sf"/>
</dbReference>
<proteinExistence type="inferred from homology"/>
<dbReference type="PANTHER" id="PTHR30508:SF1">
    <property type="entry name" value="UPF0051 PROTEIN ABCI8, CHLOROPLASTIC-RELATED"/>
    <property type="match status" value="1"/>
</dbReference>
<dbReference type="InterPro" id="IPR045595">
    <property type="entry name" value="SufBD_N"/>
</dbReference>
<keyword evidence="5" id="KW-1185">Reference proteome</keyword>
<feature type="domain" description="SUF system FeS cluster assembly SufBD N-terminal" evidence="3">
    <location>
        <begin position="109"/>
        <end position="173"/>
    </location>
</feature>
<feature type="domain" description="SUF system FeS cluster assembly SufBD core" evidence="2">
    <location>
        <begin position="179"/>
        <end position="410"/>
    </location>
</feature>
<dbReference type="AlphaFoldDB" id="A0A1I2ENT5"/>
<comment type="similarity">
    <text evidence="1">Belongs to the iron-sulfur cluster assembly SufBD family.</text>
</comment>
<dbReference type="Pfam" id="PF01458">
    <property type="entry name" value="SUFBD_core"/>
    <property type="match status" value="1"/>
</dbReference>
<dbReference type="Proteomes" id="UP000199516">
    <property type="component" value="Unassembled WGS sequence"/>
</dbReference>
<reference evidence="4 5" key="1">
    <citation type="submission" date="2016-10" db="EMBL/GenBank/DDBJ databases">
        <authorList>
            <person name="de Groot N.N."/>
        </authorList>
    </citation>
    <scope>NUCLEOTIDE SEQUENCE [LARGE SCALE GENOMIC DNA]</scope>
    <source>
        <strain evidence="4 5">DSM 23995</strain>
    </source>
</reference>
<dbReference type="GO" id="GO:0016226">
    <property type="term" value="P:iron-sulfur cluster assembly"/>
    <property type="evidence" value="ECO:0007669"/>
    <property type="project" value="InterPro"/>
</dbReference>
<dbReference type="STRING" id="930128.SAMN05192532_106144"/>
<dbReference type="NCBIfam" id="TIGR01981">
    <property type="entry name" value="sufD"/>
    <property type="match status" value="1"/>
</dbReference>
<evidence type="ECO:0000259" key="2">
    <source>
        <dbReference type="Pfam" id="PF01458"/>
    </source>
</evidence>
<evidence type="ECO:0000313" key="4">
    <source>
        <dbReference type="EMBL" id="SFE94479.1"/>
    </source>
</evidence>
<dbReference type="InterPro" id="IPR000825">
    <property type="entry name" value="SUF_FeS_clus_asmbl_SufBD_core"/>
</dbReference>
<evidence type="ECO:0000259" key="3">
    <source>
        <dbReference type="Pfam" id="PF19295"/>
    </source>
</evidence>
<evidence type="ECO:0000313" key="5">
    <source>
        <dbReference type="Proteomes" id="UP000199516"/>
    </source>
</evidence>
<dbReference type="SUPFAM" id="SSF101960">
    <property type="entry name" value="Stabilizer of iron transporter SufD"/>
    <property type="match status" value="1"/>
</dbReference>